<accession>A0A9I9EG87</accession>
<dbReference type="EnsemblPlants" id="MELO3C033354.2.1">
    <property type="protein sequence ID" value="MELO3C033354.2.1"/>
    <property type="gene ID" value="MELO3C033354.2"/>
</dbReference>
<protein>
    <recommendedName>
        <fullName evidence="2">NBS-LRR type resistance protein</fullName>
    </recommendedName>
</protein>
<name>A0A9I9EG87_CUCME</name>
<proteinExistence type="predicted"/>
<organism evidence="1">
    <name type="scientific">Cucumis melo</name>
    <name type="common">Muskmelon</name>
    <dbReference type="NCBI Taxonomy" id="3656"/>
    <lineage>
        <taxon>Eukaryota</taxon>
        <taxon>Viridiplantae</taxon>
        <taxon>Streptophyta</taxon>
        <taxon>Embryophyta</taxon>
        <taxon>Tracheophyta</taxon>
        <taxon>Spermatophyta</taxon>
        <taxon>Magnoliopsida</taxon>
        <taxon>eudicotyledons</taxon>
        <taxon>Gunneridae</taxon>
        <taxon>Pentapetalae</taxon>
        <taxon>rosids</taxon>
        <taxon>fabids</taxon>
        <taxon>Cucurbitales</taxon>
        <taxon>Cucurbitaceae</taxon>
        <taxon>Benincaseae</taxon>
        <taxon>Cucumis</taxon>
    </lineage>
</organism>
<dbReference type="AlphaFoldDB" id="A0A9I9EG87"/>
<reference evidence="1" key="1">
    <citation type="submission" date="2023-03" db="UniProtKB">
        <authorList>
            <consortium name="EnsemblPlants"/>
        </authorList>
    </citation>
    <scope>IDENTIFICATION</scope>
</reference>
<evidence type="ECO:0000313" key="1">
    <source>
        <dbReference type="EnsemblPlants" id="MELO3C033354.2.1"/>
    </source>
</evidence>
<dbReference type="Gramene" id="MELO3C033354.2.1">
    <property type="protein sequence ID" value="MELO3C033354.2.1"/>
    <property type="gene ID" value="MELO3C033354.2"/>
</dbReference>
<sequence>MKNLKLEVIKDDLQEQSMINKAARAKIRCWNSSPNLSQKVLNNYQGMRYARLFWVDDRATQKVFVEAPSLSHGRVVAIHQVWAHWKWRPVSGFVTYFQRLKSNIGKAYPDPTSEKHILIQHRGSFNPDVEKGALEIRHS</sequence>
<evidence type="ECO:0008006" key="2">
    <source>
        <dbReference type="Google" id="ProtNLM"/>
    </source>
</evidence>